<gene>
    <name evidence="3" type="ORF">WH52_11735</name>
</gene>
<dbReference type="PANTHER" id="PTHR44196">
    <property type="entry name" value="DEHYDROGENASE/REDUCTASE SDR FAMILY MEMBER 7B"/>
    <property type="match status" value="1"/>
</dbReference>
<dbReference type="STRING" id="1635173.WH52_11735"/>
<sequence length="243" mass="27422">MRKTKTAIVFGATSGIGKRLAELLVKDGYIVAITGRRLEELKKIKAQNPNQIIIKQNDIQQIDEVEKVFKEIVSELGEVHLIIQSSGVGFVNSKLEWEKENETIQTNVVGVTKLYDLAYNLFREQQFGHLVGISSIASLRGSRAAPAYFASKAYQKAYLEGLYIKTKTIKSKKVFVTDIRPGFVDTAMALGDGIFWMVPLEKATKQIYSAIKKKRRVAYISKRWRLIAWVLKIVPAQLLKMAT</sequence>
<dbReference type="AlphaFoldDB" id="A0A1Y2PA37"/>
<name>A0A1Y2PA37_9FLAO</name>
<dbReference type="EMBL" id="LAPZ01000012">
    <property type="protein sequence ID" value="OSY87314.1"/>
    <property type="molecule type" value="Genomic_DNA"/>
</dbReference>
<accession>A0A1Y2PA37</accession>
<evidence type="ECO:0000313" key="3">
    <source>
        <dbReference type="EMBL" id="OSY87314.1"/>
    </source>
</evidence>
<dbReference type="Gene3D" id="3.40.50.720">
    <property type="entry name" value="NAD(P)-binding Rossmann-like Domain"/>
    <property type="match status" value="1"/>
</dbReference>
<reference evidence="3 4" key="1">
    <citation type="submission" date="2015-03" db="EMBL/GenBank/DDBJ databases">
        <title>Genome sequence of Tenacibaculum sp. S2-2, isolated from intestinal microbiota of sea cucumber, Apostichopus japonicas.</title>
        <authorList>
            <person name="Shao Z."/>
            <person name="Wang L."/>
            <person name="Li X."/>
        </authorList>
    </citation>
    <scope>NUCLEOTIDE SEQUENCE [LARGE SCALE GENOMIC DNA]</scope>
    <source>
        <strain evidence="3 4">S2-2</strain>
    </source>
</reference>
<evidence type="ECO:0000256" key="1">
    <source>
        <dbReference type="ARBA" id="ARBA00006484"/>
    </source>
</evidence>
<organism evidence="3 4">
    <name type="scientific">Tenacibaculum holothuriorum</name>
    <dbReference type="NCBI Taxonomy" id="1635173"/>
    <lineage>
        <taxon>Bacteria</taxon>
        <taxon>Pseudomonadati</taxon>
        <taxon>Bacteroidota</taxon>
        <taxon>Flavobacteriia</taxon>
        <taxon>Flavobacteriales</taxon>
        <taxon>Flavobacteriaceae</taxon>
        <taxon>Tenacibaculum</taxon>
    </lineage>
</organism>
<dbReference type="SUPFAM" id="SSF51735">
    <property type="entry name" value="NAD(P)-binding Rossmann-fold domains"/>
    <property type="match status" value="1"/>
</dbReference>
<keyword evidence="4" id="KW-1185">Reference proteome</keyword>
<comment type="caution">
    <text evidence="3">The sequence shown here is derived from an EMBL/GenBank/DDBJ whole genome shotgun (WGS) entry which is preliminary data.</text>
</comment>
<dbReference type="InterPro" id="IPR002347">
    <property type="entry name" value="SDR_fam"/>
</dbReference>
<keyword evidence="2" id="KW-0560">Oxidoreductase</keyword>
<proteinExistence type="inferred from homology"/>
<dbReference type="PRINTS" id="PR00081">
    <property type="entry name" value="GDHRDH"/>
</dbReference>
<comment type="similarity">
    <text evidence="1">Belongs to the short-chain dehydrogenases/reductases (SDR) family.</text>
</comment>
<protein>
    <submittedName>
        <fullName evidence="3">Oxidoreductase</fullName>
    </submittedName>
</protein>
<dbReference type="InParanoid" id="A0A1Y2PA37"/>
<dbReference type="OrthoDB" id="822355at2"/>
<dbReference type="Pfam" id="PF00106">
    <property type="entry name" value="adh_short"/>
    <property type="match status" value="1"/>
</dbReference>
<dbReference type="InterPro" id="IPR036291">
    <property type="entry name" value="NAD(P)-bd_dom_sf"/>
</dbReference>
<dbReference type="RefSeq" id="WP_086031153.1">
    <property type="nucleotide sequence ID" value="NZ_LAPZ01000012.1"/>
</dbReference>
<dbReference type="GO" id="GO:0016020">
    <property type="term" value="C:membrane"/>
    <property type="evidence" value="ECO:0007669"/>
    <property type="project" value="TreeGrafter"/>
</dbReference>
<dbReference type="Proteomes" id="UP000194221">
    <property type="component" value="Unassembled WGS sequence"/>
</dbReference>
<evidence type="ECO:0000256" key="2">
    <source>
        <dbReference type="ARBA" id="ARBA00023002"/>
    </source>
</evidence>
<evidence type="ECO:0000313" key="4">
    <source>
        <dbReference type="Proteomes" id="UP000194221"/>
    </source>
</evidence>
<dbReference type="PANTHER" id="PTHR44196:SF3">
    <property type="entry name" value="SHORT CHAIN DEHYDROGENASE FAMILY PROTEIN"/>
    <property type="match status" value="1"/>
</dbReference>
<dbReference type="GO" id="GO:0016491">
    <property type="term" value="F:oxidoreductase activity"/>
    <property type="evidence" value="ECO:0007669"/>
    <property type="project" value="UniProtKB-KW"/>
</dbReference>